<name>A0AAQ3X702_PASNO</name>
<evidence type="ECO:0000259" key="3">
    <source>
        <dbReference type="SMART" id="SM00575"/>
    </source>
</evidence>
<feature type="region of interest" description="Disordered" evidence="2">
    <location>
        <begin position="177"/>
        <end position="197"/>
    </location>
</feature>
<feature type="domain" description="Zinc finger PMZ-type" evidence="3">
    <location>
        <begin position="340"/>
        <end position="367"/>
    </location>
</feature>
<keyword evidence="5" id="KW-1185">Reference proteome</keyword>
<dbReference type="GO" id="GO:0008270">
    <property type="term" value="F:zinc ion binding"/>
    <property type="evidence" value="ECO:0007669"/>
    <property type="project" value="InterPro"/>
</dbReference>
<evidence type="ECO:0000256" key="1">
    <source>
        <dbReference type="ARBA" id="ARBA00005437"/>
    </source>
</evidence>
<dbReference type="SUPFAM" id="SSF54518">
    <property type="entry name" value="Tubby C-terminal domain-like"/>
    <property type="match status" value="2"/>
</dbReference>
<dbReference type="SMART" id="SM00575">
    <property type="entry name" value="ZnF_PMZ"/>
    <property type="match status" value="1"/>
</dbReference>
<proteinExistence type="inferred from homology"/>
<dbReference type="Proteomes" id="UP001341281">
    <property type="component" value="Chromosome 08"/>
</dbReference>
<feature type="region of interest" description="Disordered" evidence="2">
    <location>
        <begin position="1"/>
        <end position="61"/>
    </location>
</feature>
<dbReference type="InterPro" id="IPR006564">
    <property type="entry name" value="Znf_PMZ"/>
</dbReference>
<dbReference type="EMBL" id="CP144752">
    <property type="protein sequence ID" value="WVZ88228.1"/>
    <property type="molecule type" value="Genomic_DNA"/>
</dbReference>
<reference evidence="4 5" key="1">
    <citation type="submission" date="2024-02" db="EMBL/GenBank/DDBJ databases">
        <title>High-quality chromosome-scale genome assembly of Pensacola bahiagrass (Paspalum notatum Flugge var. saurae).</title>
        <authorList>
            <person name="Vega J.M."/>
            <person name="Podio M."/>
            <person name="Orjuela J."/>
            <person name="Siena L.A."/>
            <person name="Pessino S.C."/>
            <person name="Combes M.C."/>
            <person name="Mariac C."/>
            <person name="Albertini E."/>
            <person name="Pupilli F."/>
            <person name="Ortiz J.P.A."/>
            <person name="Leblanc O."/>
        </authorList>
    </citation>
    <scope>NUCLEOTIDE SEQUENCE [LARGE SCALE GENOMIC DNA]</scope>
    <source>
        <strain evidence="4">R1</strain>
        <tissue evidence="4">Leaf</tissue>
    </source>
</reference>
<organism evidence="4 5">
    <name type="scientific">Paspalum notatum var. saurae</name>
    <dbReference type="NCBI Taxonomy" id="547442"/>
    <lineage>
        <taxon>Eukaryota</taxon>
        <taxon>Viridiplantae</taxon>
        <taxon>Streptophyta</taxon>
        <taxon>Embryophyta</taxon>
        <taxon>Tracheophyta</taxon>
        <taxon>Spermatophyta</taxon>
        <taxon>Magnoliopsida</taxon>
        <taxon>Liliopsida</taxon>
        <taxon>Poales</taxon>
        <taxon>Poaceae</taxon>
        <taxon>PACMAD clade</taxon>
        <taxon>Panicoideae</taxon>
        <taxon>Andropogonodae</taxon>
        <taxon>Paspaleae</taxon>
        <taxon>Paspalinae</taxon>
        <taxon>Paspalum</taxon>
    </lineage>
</organism>
<protein>
    <recommendedName>
        <fullName evidence="3">Zinc finger PMZ-type domain-containing protein</fullName>
    </recommendedName>
</protein>
<dbReference type="PANTHER" id="PTHR31087">
    <property type="match status" value="1"/>
</dbReference>
<comment type="similarity">
    <text evidence="1">Belongs to the LOR family.</text>
</comment>
<feature type="compositionally biased region" description="Low complexity" evidence="2">
    <location>
        <begin position="178"/>
        <end position="192"/>
    </location>
</feature>
<evidence type="ECO:0000313" key="5">
    <source>
        <dbReference type="Proteomes" id="UP001341281"/>
    </source>
</evidence>
<sequence length="672" mass="72607">MSNRIHPSDPGGSARARRRSAASAAAASSSSATTAAASSSSEPSPSSSSDRGRDRRGRRAPAVHYTVWKRSSMGFQGTDGFCVYDAAGALAFRVDNYSRRRKLSAGELLLMDGRGTPLLALRPQLLSLHDRWNCYIAAPEESLDVEKKPSSPTPQQQVFTMGKCSALTSSDDAEVYMSSSSARSSSSSSGRRLSCKHPEAAAAEPGYRVEGSFSRRSCKIRRGSDGREAARIVRKKAGVASRPAVATLGDDVFSLVVRPGVDAATIMAIVVVMDRICHRPYTPMQKELAEQFVGTICPKIRKKLAKIADLANVCYVLPSGHGIFQVNDRYFQYNVDILAKTCDRRKWNLTGIPCQHAISCLRHERIAPESVVHECYSLEAFNRAYESTILPCKDISTWEKVGGQKVLPPVYEKKVGRPPKCRKKQPHEVKGAMAARVHPNTAAVVAPDEPAAAVPLPPPPPTMLTVWRKSLLFNCAGFTVFDARGDLAFRVDCYGSSSRSRREVVLMDAAGAPLLTVRRRTRLRGLLLAALPTRSWAIYDGDAAADSAKPPLLSVRRGGGSKSKTLAHVTAPIASLAPGAEAAAAAAYVVEGSYGRRACAVRDASGEKKVVAEVQRKECVGEDVFRLVVAADPRLGAPLAMGLVIALDQIYGIPLQLVYATYSRLPTYWGHQ</sequence>
<dbReference type="InterPro" id="IPR038595">
    <property type="entry name" value="LOR_sf"/>
</dbReference>
<dbReference type="AlphaFoldDB" id="A0AAQ3X702"/>
<dbReference type="Gene3D" id="2.40.160.200">
    <property type="entry name" value="LURP1-related"/>
    <property type="match status" value="2"/>
</dbReference>
<gene>
    <name evidence="4" type="ORF">U9M48_034771</name>
</gene>
<dbReference type="Pfam" id="PF04525">
    <property type="entry name" value="LOR"/>
    <property type="match status" value="2"/>
</dbReference>
<dbReference type="PANTHER" id="PTHR31087:SF128">
    <property type="entry name" value="PROTEIN LURP-ONE-RELATED 2"/>
    <property type="match status" value="1"/>
</dbReference>
<feature type="compositionally biased region" description="Low complexity" evidence="2">
    <location>
        <begin position="21"/>
        <end position="49"/>
    </location>
</feature>
<dbReference type="InterPro" id="IPR007612">
    <property type="entry name" value="LOR"/>
</dbReference>
<dbReference type="InterPro" id="IPR025659">
    <property type="entry name" value="Tubby-like_C"/>
</dbReference>
<accession>A0AAQ3X702</accession>
<evidence type="ECO:0000313" key="4">
    <source>
        <dbReference type="EMBL" id="WVZ88228.1"/>
    </source>
</evidence>
<evidence type="ECO:0000256" key="2">
    <source>
        <dbReference type="SAM" id="MobiDB-lite"/>
    </source>
</evidence>